<evidence type="ECO:0000313" key="1">
    <source>
        <dbReference type="EMBL" id="VDN44069.1"/>
    </source>
</evidence>
<dbReference type="Proteomes" id="UP000281553">
    <property type="component" value="Unassembled WGS sequence"/>
</dbReference>
<name>A0A3P7RTG3_DIBLA</name>
<protein>
    <submittedName>
        <fullName evidence="1">Uncharacterized protein</fullName>
    </submittedName>
</protein>
<gene>
    <name evidence="1" type="ORF">DILT_LOCUS19258</name>
</gene>
<reference evidence="1 2" key="1">
    <citation type="submission" date="2018-11" db="EMBL/GenBank/DDBJ databases">
        <authorList>
            <consortium name="Pathogen Informatics"/>
        </authorList>
    </citation>
    <scope>NUCLEOTIDE SEQUENCE [LARGE SCALE GENOMIC DNA]</scope>
</reference>
<organism evidence="1 2">
    <name type="scientific">Dibothriocephalus latus</name>
    <name type="common">Fish tapeworm</name>
    <name type="synonym">Diphyllobothrium latum</name>
    <dbReference type="NCBI Taxonomy" id="60516"/>
    <lineage>
        <taxon>Eukaryota</taxon>
        <taxon>Metazoa</taxon>
        <taxon>Spiralia</taxon>
        <taxon>Lophotrochozoa</taxon>
        <taxon>Platyhelminthes</taxon>
        <taxon>Cestoda</taxon>
        <taxon>Eucestoda</taxon>
        <taxon>Diphyllobothriidea</taxon>
        <taxon>Diphyllobothriidae</taxon>
        <taxon>Dibothriocephalus</taxon>
    </lineage>
</organism>
<proteinExistence type="predicted"/>
<evidence type="ECO:0000313" key="2">
    <source>
        <dbReference type="Proteomes" id="UP000281553"/>
    </source>
</evidence>
<dbReference type="EMBL" id="UYRU01110139">
    <property type="protein sequence ID" value="VDN44069.1"/>
    <property type="molecule type" value="Genomic_DNA"/>
</dbReference>
<dbReference type="AlphaFoldDB" id="A0A3P7RTG3"/>
<accession>A0A3P7RTG3</accession>
<keyword evidence="2" id="KW-1185">Reference proteome</keyword>
<sequence length="112" mass="12278">MPASQAAGKVNCCIKVLNALVETSWGCAKETLGTKLKVLAKPHLTYLPINPLNVEACALPVAPHNALLCQQFWWTCSQPGLRNNYCCHAPDPHRSVCLSIRVFYKEAVVSCL</sequence>